<sequence length="310" mass="33776">MDDDGIENHPDLMDPDWQRHAEKEAWVDFRRDRRRASRRRRLSFFGVAAVLVVAAVVGLYRWGKAASEQYAPDSANAAPPTTTAPTDLPDVARVDLSRPFDNTPAQNWAEGIAGLRLPSAATAETRSALDQVKQAIALSSLDLDVLERHDTAKYVAVLAPDQQPDAHAHPDGYVVRFADGYHLLPVPPRMNGSLTVHPGKAGELDIHADYIVAYAFDPGSHLITGPADLEPFIRVQADYVLRSGSGWRSTSRGLWLDNLDFYNTDVACAASKNGLVAPEFSETNVTAASLSAEPGRFDPAKPMPTGDNCH</sequence>
<reference evidence="2 3" key="1">
    <citation type="submission" date="2019-06" db="EMBL/GenBank/DDBJ databases">
        <title>Amycolatopsis alkalitolerans sp. nov., isolated from Gastrodia elata Blume.</title>
        <authorList>
            <person name="Narsing Rao M.P."/>
            <person name="Li W.J."/>
        </authorList>
    </citation>
    <scope>NUCLEOTIDE SEQUENCE [LARGE SCALE GENOMIC DNA]</scope>
    <source>
        <strain evidence="2 3">SYSUP0005</strain>
    </source>
</reference>
<feature type="transmembrane region" description="Helical" evidence="1">
    <location>
        <begin position="42"/>
        <end position="62"/>
    </location>
</feature>
<keyword evidence="1" id="KW-0812">Transmembrane</keyword>
<keyword evidence="1" id="KW-0472">Membrane</keyword>
<dbReference type="EMBL" id="VDFW01000015">
    <property type="protein sequence ID" value="TNC24374.1"/>
    <property type="molecule type" value="Genomic_DNA"/>
</dbReference>
<dbReference type="RefSeq" id="WP_139097973.1">
    <property type="nucleotide sequence ID" value="NZ_VDFW01000015.1"/>
</dbReference>
<evidence type="ECO:0000256" key="1">
    <source>
        <dbReference type="SAM" id="Phobius"/>
    </source>
</evidence>
<name>A0A5C4M0L8_9PSEU</name>
<dbReference type="AlphaFoldDB" id="A0A5C4M0L8"/>
<evidence type="ECO:0000313" key="2">
    <source>
        <dbReference type="EMBL" id="TNC24374.1"/>
    </source>
</evidence>
<keyword evidence="3" id="KW-1185">Reference proteome</keyword>
<proteinExistence type="predicted"/>
<comment type="caution">
    <text evidence="2">The sequence shown here is derived from an EMBL/GenBank/DDBJ whole genome shotgun (WGS) entry which is preliminary data.</text>
</comment>
<organism evidence="2 3">
    <name type="scientific">Amycolatopsis alkalitolerans</name>
    <dbReference type="NCBI Taxonomy" id="2547244"/>
    <lineage>
        <taxon>Bacteria</taxon>
        <taxon>Bacillati</taxon>
        <taxon>Actinomycetota</taxon>
        <taxon>Actinomycetes</taxon>
        <taxon>Pseudonocardiales</taxon>
        <taxon>Pseudonocardiaceae</taxon>
        <taxon>Amycolatopsis</taxon>
    </lineage>
</organism>
<keyword evidence="1" id="KW-1133">Transmembrane helix</keyword>
<dbReference type="Proteomes" id="UP000305546">
    <property type="component" value="Unassembled WGS sequence"/>
</dbReference>
<evidence type="ECO:0000313" key="3">
    <source>
        <dbReference type="Proteomes" id="UP000305546"/>
    </source>
</evidence>
<gene>
    <name evidence="2" type="ORF">FG385_18300</name>
</gene>
<protein>
    <submittedName>
        <fullName evidence="2">Uncharacterized protein</fullName>
    </submittedName>
</protein>
<accession>A0A5C4M0L8</accession>
<dbReference type="OrthoDB" id="4549522at2"/>